<name>A0AC34FVY5_9BILA</name>
<protein>
    <submittedName>
        <fullName evidence="2">Protein kinase domain-containing protein</fullName>
    </submittedName>
</protein>
<evidence type="ECO:0000313" key="1">
    <source>
        <dbReference type="Proteomes" id="UP000887579"/>
    </source>
</evidence>
<dbReference type="Proteomes" id="UP000887579">
    <property type="component" value="Unplaced"/>
</dbReference>
<sequence>MGFMIVALYSAGLSLTVGFVTAKYFASSSEEHVSINGKKYVNLKKLGEGGFAKVYLSKDRSTGKEYAIKFINKKMIDNPEYAGRELHNMKSLNHKNIIKLYDAIETWGEGIGDSIYLVMEYAAGGDLHDYIQKKFLTEANGKSLFHQIVTGVQYLHSKRIAHRDLKPTNILLDSNGIVKIADFGLSKVALNYGQMYTNCGTSGYHAPEVLNVRGYDGLKADMFSLGIILRDIFTNYGKNKVSHECAALFRKLTVLSPRLRPSADIVLKDE</sequence>
<proteinExistence type="predicted"/>
<organism evidence="1 2">
    <name type="scientific">Panagrolaimus sp. ES5</name>
    <dbReference type="NCBI Taxonomy" id="591445"/>
    <lineage>
        <taxon>Eukaryota</taxon>
        <taxon>Metazoa</taxon>
        <taxon>Ecdysozoa</taxon>
        <taxon>Nematoda</taxon>
        <taxon>Chromadorea</taxon>
        <taxon>Rhabditida</taxon>
        <taxon>Tylenchina</taxon>
        <taxon>Panagrolaimomorpha</taxon>
        <taxon>Panagrolaimoidea</taxon>
        <taxon>Panagrolaimidae</taxon>
        <taxon>Panagrolaimus</taxon>
    </lineage>
</organism>
<accession>A0AC34FVY5</accession>
<dbReference type="WBParaSite" id="ES5_v2.g21661.t1">
    <property type="protein sequence ID" value="ES5_v2.g21661.t1"/>
    <property type="gene ID" value="ES5_v2.g21661"/>
</dbReference>
<reference evidence="2" key="1">
    <citation type="submission" date="2022-11" db="UniProtKB">
        <authorList>
            <consortium name="WormBaseParasite"/>
        </authorList>
    </citation>
    <scope>IDENTIFICATION</scope>
</reference>
<evidence type="ECO:0000313" key="2">
    <source>
        <dbReference type="WBParaSite" id="ES5_v2.g21661.t1"/>
    </source>
</evidence>